<evidence type="ECO:0000313" key="3">
    <source>
        <dbReference type="Proteomes" id="UP000054324"/>
    </source>
</evidence>
<dbReference type="Proteomes" id="UP000054324">
    <property type="component" value="Unassembled WGS sequence"/>
</dbReference>
<proteinExistence type="predicted"/>
<dbReference type="KEGG" id="ovi:T265_03035"/>
<dbReference type="RefSeq" id="XP_009165688.1">
    <property type="nucleotide sequence ID" value="XM_009167424.1"/>
</dbReference>
<sequence length="135" mass="15421">MGRNVFLREKIVRPTKDITMVEEMRVKDDIKRGHGTHTNEQSAVDGKFITKRTPLTLITDLHDKCWIVDDGGPHCQQTCTDKHKLNQSNVIGSKRVEKLSDPLTNTGHSCNCRNGERRSKSEAWNGEPFAHAKRW</sequence>
<dbReference type="EMBL" id="KL596659">
    <property type="protein sequence ID" value="KER30555.1"/>
    <property type="molecule type" value="Genomic_DNA"/>
</dbReference>
<feature type="region of interest" description="Disordered" evidence="1">
    <location>
        <begin position="114"/>
        <end position="135"/>
    </location>
</feature>
<name>A0A075A4Q0_OPIVI</name>
<accession>A0A075A4Q0</accession>
<protein>
    <submittedName>
        <fullName evidence="2">Uncharacterized protein</fullName>
    </submittedName>
</protein>
<evidence type="ECO:0000256" key="1">
    <source>
        <dbReference type="SAM" id="MobiDB-lite"/>
    </source>
</evidence>
<dbReference type="GeneID" id="20317222"/>
<keyword evidence="3" id="KW-1185">Reference proteome</keyword>
<evidence type="ECO:0000313" key="2">
    <source>
        <dbReference type="EMBL" id="KER30555.1"/>
    </source>
</evidence>
<gene>
    <name evidence="2" type="ORF">T265_03035</name>
</gene>
<dbReference type="CTD" id="20317222"/>
<dbReference type="AlphaFoldDB" id="A0A075A4Q0"/>
<organism evidence="2 3">
    <name type="scientific">Opisthorchis viverrini</name>
    <name type="common">Southeast Asian liver fluke</name>
    <dbReference type="NCBI Taxonomy" id="6198"/>
    <lineage>
        <taxon>Eukaryota</taxon>
        <taxon>Metazoa</taxon>
        <taxon>Spiralia</taxon>
        <taxon>Lophotrochozoa</taxon>
        <taxon>Platyhelminthes</taxon>
        <taxon>Trematoda</taxon>
        <taxon>Digenea</taxon>
        <taxon>Opisthorchiida</taxon>
        <taxon>Opisthorchiata</taxon>
        <taxon>Opisthorchiidae</taxon>
        <taxon>Opisthorchis</taxon>
    </lineage>
</organism>
<reference evidence="2 3" key="1">
    <citation type="submission" date="2013-11" db="EMBL/GenBank/DDBJ databases">
        <title>Opisthorchis viverrini - life in the bile duct.</title>
        <authorList>
            <person name="Young N.D."/>
            <person name="Nagarajan N."/>
            <person name="Lin S.J."/>
            <person name="Korhonen P.K."/>
            <person name="Jex A.R."/>
            <person name="Hall R.S."/>
            <person name="Safavi-Hemami H."/>
            <person name="Kaewkong W."/>
            <person name="Bertrand D."/>
            <person name="Gao S."/>
            <person name="Seet Q."/>
            <person name="Wongkham S."/>
            <person name="Teh B.T."/>
            <person name="Wongkham C."/>
            <person name="Intapan P.M."/>
            <person name="Maleewong W."/>
            <person name="Yang X."/>
            <person name="Hu M."/>
            <person name="Wang Z."/>
            <person name="Hofmann A."/>
            <person name="Sternberg P.W."/>
            <person name="Tan P."/>
            <person name="Wang J."/>
            <person name="Gasser R.B."/>
        </authorList>
    </citation>
    <scope>NUCLEOTIDE SEQUENCE [LARGE SCALE GENOMIC DNA]</scope>
</reference>